<dbReference type="AlphaFoldDB" id="T0GBC1"/>
<comment type="caution">
    <text evidence="1">The sequence shown here is derived from an EMBL/GenBank/DDBJ whole genome shotgun (WGS) entry which is preliminary data.</text>
</comment>
<proteinExistence type="predicted"/>
<evidence type="ECO:0000313" key="2">
    <source>
        <dbReference type="Proteomes" id="UP000015524"/>
    </source>
</evidence>
<name>T0GBC1_9SPHN</name>
<organism evidence="1 2">
    <name type="scientific">Sphingobium baderi LL03</name>
    <dbReference type="NCBI Taxonomy" id="1114964"/>
    <lineage>
        <taxon>Bacteria</taxon>
        <taxon>Pseudomonadati</taxon>
        <taxon>Pseudomonadota</taxon>
        <taxon>Alphaproteobacteria</taxon>
        <taxon>Sphingomonadales</taxon>
        <taxon>Sphingomonadaceae</taxon>
        <taxon>Sphingobium</taxon>
    </lineage>
</organism>
<protein>
    <submittedName>
        <fullName evidence="1">Uncharacterized protein</fullName>
    </submittedName>
</protein>
<sequence>MAVMAFAILRAGRLSWVVGGHLPAVMTAKAGIDVEWLEMAGRDHGMTMGL</sequence>
<dbReference type="EMBL" id="ATIB01000085">
    <property type="protein sequence ID" value="EQA97946.1"/>
    <property type="molecule type" value="Genomic_DNA"/>
</dbReference>
<reference evidence="1 2" key="1">
    <citation type="journal article" date="2013" name="Genome Announc.">
        <title>Draft Genome Sequence of a Hexachlorocyclohexane-Degrading Bacterium, Sphingobium baderi Strain LL03T.</title>
        <authorList>
            <person name="Kaur J."/>
            <person name="Verma H."/>
            <person name="Tripathi C."/>
            <person name="Khurana J.P."/>
            <person name="Lal R."/>
        </authorList>
    </citation>
    <scope>NUCLEOTIDE SEQUENCE [LARGE SCALE GENOMIC DNA]</scope>
    <source>
        <strain evidence="1 2">LL03</strain>
    </source>
</reference>
<keyword evidence="2" id="KW-1185">Reference proteome</keyword>
<dbReference type="PATRIC" id="fig|1114964.3.peg.3844"/>
<evidence type="ECO:0000313" key="1">
    <source>
        <dbReference type="EMBL" id="EQA97946.1"/>
    </source>
</evidence>
<accession>T0GBC1</accession>
<dbReference type="Proteomes" id="UP000015524">
    <property type="component" value="Unassembled WGS sequence"/>
</dbReference>
<gene>
    <name evidence="1" type="ORF">L485_19575</name>
</gene>